<comment type="caution">
    <text evidence="3">The sequence shown here is derived from an EMBL/GenBank/DDBJ whole genome shotgun (WGS) entry which is preliminary data.</text>
</comment>
<evidence type="ECO:0000313" key="4">
    <source>
        <dbReference type="Proteomes" id="UP000536685"/>
    </source>
</evidence>
<dbReference type="PANTHER" id="PTHR35176">
    <property type="entry name" value="HEME OXYGENASE HI_0854-RELATED"/>
    <property type="match status" value="1"/>
</dbReference>
<gene>
    <name evidence="3" type="ORF">HD599_002650</name>
</gene>
<dbReference type="InterPro" id="IPR052019">
    <property type="entry name" value="F420H2_bilvrd_red/Heme_oxyg"/>
</dbReference>
<dbReference type="Gene3D" id="2.30.110.10">
    <property type="entry name" value="Electron Transport, Fmn-binding Protein, Chain A"/>
    <property type="match status" value="1"/>
</dbReference>
<dbReference type="AlphaFoldDB" id="A0A841AM98"/>
<proteinExistence type="predicted"/>
<accession>A0A841AM98</accession>
<dbReference type="SUPFAM" id="SSF50475">
    <property type="entry name" value="FMN-binding split barrel"/>
    <property type="match status" value="1"/>
</dbReference>
<sequence>MTDHTAFAALGDESFVSLTTFRKSGVAVSTPVWVARDGDALVVTTPQESGKVKRLRNSGRVELRPCSRMGKVADGAVPVAGVATIHADAATRDRLTGVIRRKYGLEYRVMTFVESVVAKRTKERVILRITAA</sequence>
<keyword evidence="1" id="KW-0560">Oxidoreductase</keyword>
<evidence type="ECO:0000313" key="3">
    <source>
        <dbReference type="EMBL" id="MBB5844327.1"/>
    </source>
</evidence>
<evidence type="ECO:0000259" key="2">
    <source>
        <dbReference type="Pfam" id="PF01243"/>
    </source>
</evidence>
<dbReference type="InterPro" id="IPR019965">
    <property type="entry name" value="PPOX_F420-dep_Rv2061_put"/>
</dbReference>
<dbReference type="GO" id="GO:0016627">
    <property type="term" value="F:oxidoreductase activity, acting on the CH-CH group of donors"/>
    <property type="evidence" value="ECO:0007669"/>
    <property type="project" value="TreeGrafter"/>
</dbReference>
<protein>
    <submittedName>
        <fullName evidence="3">PPOX class probable F420-dependent enzyme</fullName>
    </submittedName>
</protein>
<dbReference type="EMBL" id="JACHMJ010000001">
    <property type="protein sequence ID" value="MBB5844327.1"/>
    <property type="molecule type" value="Genomic_DNA"/>
</dbReference>
<dbReference type="Pfam" id="PF01243">
    <property type="entry name" value="PNPOx_N"/>
    <property type="match status" value="1"/>
</dbReference>
<dbReference type="RefSeq" id="WP_184238367.1">
    <property type="nucleotide sequence ID" value="NZ_JACHMJ010000001.1"/>
</dbReference>
<name>A0A841AM98_9MICO</name>
<dbReference type="GO" id="GO:0005829">
    <property type="term" value="C:cytosol"/>
    <property type="evidence" value="ECO:0007669"/>
    <property type="project" value="TreeGrafter"/>
</dbReference>
<feature type="domain" description="Pyridoxamine 5'-phosphate oxidase N-terminal" evidence="2">
    <location>
        <begin position="8"/>
        <end position="131"/>
    </location>
</feature>
<evidence type="ECO:0000256" key="1">
    <source>
        <dbReference type="ARBA" id="ARBA00023002"/>
    </source>
</evidence>
<dbReference type="NCBIfam" id="TIGR03666">
    <property type="entry name" value="Rv2061_F420"/>
    <property type="match status" value="1"/>
</dbReference>
<organism evidence="3 4">
    <name type="scientific">Conyzicola lurida</name>
    <dbReference type="NCBI Taxonomy" id="1172621"/>
    <lineage>
        <taxon>Bacteria</taxon>
        <taxon>Bacillati</taxon>
        <taxon>Actinomycetota</taxon>
        <taxon>Actinomycetes</taxon>
        <taxon>Micrococcales</taxon>
        <taxon>Microbacteriaceae</taxon>
        <taxon>Conyzicola</taxon>
    </lineage>
</organism>
<reference evidence="3 4" key="1">
    <citation type="submission" date="2020-08" db="EMBL/GenBank/DDBJ databases">
        <title>Sequencing the genomes of 1000 actinobacteria strains.</title>
        <authorList>
            <person name="Klenk H.-P."/>
        </authorList>
    </citation>
    <scope>NUCLEOTIDE SEQUENCE [LARGE SCALE GENOMIC DNA]</scope>
    <source>
        <strain evidence="3 4">DSM 105784</strain>
    </source>
</reference>
<dbReference type="PANTHER" id="PTHR35176:SF11">
    <property type="entry name" value="PYRIDOXAMINE 5'-PHOSPHATE OXIDASE FAMILY PROTEIN"/>
    <property type="match status" value="1"/>
</dbReference>
<keyword evidence="4" id="KW-1185">Reference proteome</keyword>
<dbReference type="InterPro" id="IPR011576">
    <property type="entry name" value="Pyridox_Oxase_N"/>
</dbReference>
<dbReference type="InterPro" id="IPR012349">
    <property type="entry name" value="Split_barrel_FMN-bd"/>
</dbReference>
<dbReference type="GO" id="GO:0070967">
    <property type="term" value="F:coenzyme F420 binding"/>
    <property type="evidence" value="ECO:0007669"/>
    <property type="project" value="TreeGrafter"/>
</dbReference>
<dbReference type="Proteomes" id="UP000536685">
    <property type="component" value="Unassembled WGS sequence"/>
</dbReference>